<evidence type="ECO:0000256" key="1">
    <source>
        <dbReference type="SAM" id="MobiDB-lite"/>
    </source>
</evidence>
<sequence length="239" mass="25392">MFDVCAGTDGTSVDVTITDTQTSPGGSYDASDENSDNTNDAGGEDFTASPADPNAHCEALVGKGSQRCVSRIPRTRPQPVNDAPAPPPLPSTIQVSALANIAPHTATLHMEPNGWAILGRPVNFWTDAKRHTQNATVLGHQVTITFTPDHTVYNYGDGTTQTAYEPGGSWAELGVPELTDTHTSHRYSEKTTHSATATIHYRATVNAAGRSIPVAGTISTTTNALTFQQWEVDIHLVSP</sequence>
<name>A0ABW5RIH5_9MICO</name>
<proteinExistence type="predicted"/>
<keyword evidence="3" id="KW-1185">Reference proteome</keyword>
<evidence type="ECO:0000313" key="2">
    <source>
        <dbReference type="EMBL" id="MFD2674867.1"/>
    </source>
</evidence>
<dbReference type="EMBL" id="JBHUNF010000003">
    <property type="protein sequence ID" value="MFD2674867.1"/>
    <property type="molecule type" value="Genomic_DNA"/>
</dbReference>
<dbReference type="RefSeq" id="WP_159421368.1">
    <property type="nucleotide sequence ID" value="NZ_JBHUNF010000003.1"/>
</dbReference>
<feature type="compositionally biased region" description="Polar residues" evidence="1">
    <location>
        <begin position="9"/>
        <end position="25"/>
    </location>
</feature>
<reference evidence="3" key="1">
    <citation type="journal article" date="2019" name="Int. J. Syst. Evol. Microbiol.">
        <title>The Global Catalogue of Microorganisms (GCM) 10K type strain sequencing project: providing services to taxonomists for standard genome sequencing and annotation.</title>
        <authorList>
            <consortium name="The Broad Institute Genomics Platform"/>
            <consortium name="The Broad Institute Genome Sequencing Center for Infectious Disease"/>
            <person name="Wu L."/>
            <person name="Ma J."/>
        </authorList>
    </citation>
    <scope>NUCLEOTIDE SEQUENCE [LARGE SCALE GENOMIC DNA]</scope>
    <source>
        <strain evidence="3">TISTR 1511</strain>
    </source>
</reference>
<dbReference type="Proteomes" id="UP001597453">
    <property type="component" value="Unassembled WGS sequence"/>
</dbReference>
<comment type="caution">
    <text evidence="2">The sequence shown here is derived from an EMBL/GenBank/DDBJ whole genome shotgun (WGS) entry which is preliminary data.</text>
</comment>
<organism evidence="2 3">
    <name type="scientific">Gulosibacter bifidus</name>
    <dbReference type="NCBI Taxonomy" id="272239"/>
    <lineage>
        <taxon>Bacteria</taxon>
        <taxon>Bacillati</taxon>
        <taxon>Actinomycetota</taxon>
        <taxon>Actinomycetes</taxon>
        <taxon>Micrococcales</taxon>
        <taxon>Microbacteriaceae</taxon>
        <taxon>Gulosibacter</taxon>
    </lineage>
</organism>
<gene>
    <name evidence="2" type="ORF">ACFSUQ_06085</name>
</gene>
<evidence type="ECO:0008006" key="4">
    <source>
        <dbReference type="Google" id="ProtNLM"/>
    </source>
</evidence>
<accession>A0ABW5RIH5</accession>
<evidence type="ECO:0000313" key="3">
    <source>
        <dbReference type="Proteomes" id="UP001597453"/>
    </source>
</evidence>
<feature type="region of interest" description="Disordered" evidence="1">
    <location>
        <begin position="1"/>
        <end position="53"/>
    </location>
</feature>
<protein>
    <recommendedName>
        <fullName evidence="4">PKD domain-containing protein</fullName>
    </recommendedName>
</protein>
<feature type="region of interest" description="Disordered" evidence="1">
    <location>
        <begin position="66"/>
        <end position="91"/>
    </location>
</feature>